<dbReference type="AlphaFoldDB" id="A0A0E9WTR2"/>
<organism evidence="1">
    <name type="scientific">Anguilla anguilla</name>
    <name type="common">European freshwater eel</name>
    <name type="synonym">Muraena anguilla</name>
    <dbReference type="NCBI Taxonomy" id="7936"/>
    <lineage>
        <taxon>Eukaryota</taxon>
        <taxon>Metazoa</taxon>
        <taxon>Chordata</taxon>
        <taxon>Craniata</taxon>
        <taxon>Vertebrata</taxon>
        <taxon>Euteleostomi</taxon>
        <taxon>Actinopterygii</taxon>
        <taxon>Neopterygii</taxon>
        <taxon>Teleostei</taxon>
        <taxon>Anguilliformes</taxon>
        <taxon>Anguillidae</taxon>
        <taxon>Anguilla</taxon>
    </lineage>
</organism>
<accession>A0A0E9WTR2</accession>
<dbReference type="EMBL" id="GBXM01014896">
    <property type="protein sequence ID" value="JAH93681.1"/>
    <property type="molecule type" value="Transcribed_RNA"/>
</dbReference>
<reference evidence="1" key="1">
    <citation type="submission" date="2014-11" db="EMBL/GenBank/DDBJ databases">
        <authorList>
            <person name="Amaro Gonzalez C."/>
        </authorList>
    </citation>
    <scope>NUCLEOTIDE SEQUENCE</scope>
</reference>
<evidence type="ECO:0000313" key="1">
    <source>
        <dbReference type="EMBL" id="JAH93681.1"/>
    </source>
</evidence>
<reference evidence="1" key="2">
    <citation type="journal article" date="2015" name="Fish Shellfish Immunol.">
        <title>Early steps in the European eel (Anguilla anguilla)-Vibrio vulnificus interaction in the gills: Role of the RtxA13 toxin.</title>
        <authorList>
            <person name="Callol A."/>
            <person name="Pajuelo D."/>
            <person name="Ebbesson L."/>
            <person name="Teles M."/>
            <person name="MacKenzie S."/>
            <person name="Amaro C."/>
        </authorList>
    </citation>
    <scope>NUCLEOTIDE SEQUENCE</scope>
</reference>
<protein>
    <submittedName>
        <fullName evidence="1">Uncharacterized protein</fullName>
    </submittedName>
</protein>
<proteinExistence type="predicted"/>
<name>A0A0E9WTR2_ANGAN</name>
<sequence length="64" mass="7023">MTRRPENAPIRLIKHLPSFQAPPLIADLAIGPSSCQSPPLLSCEWSSIRVCEYSCSIILLAVCE</sequence>